<dbReference type="SUPFAM" id="SSF56672">
    <property type="entry name" value="DNA/RNA polymerases"/>
    <property type="match status" value="1"/>
</dbReference>
<dbReference type="InterPro" id="IPR043502">
    <property type="entry name" value="DNA/RNA_pol_sf"/>
</dbReference>
<dbReference type="GO" id="GO:0015074">
    <property type="term" value="P:DNA integration"/>
    <property type="evidence" value="ECO:0007669"/>
    <property type="project" value="InterPro"/>
</dbReference>
<accession>A0A151T8C3</accession>
<dbReference type="SUPFAM" id="SSF53098">
    <property type="entry name" value="Ribonuclease H-like"/>
    <property type="match status" value="1"/>
</dbReference>
<dbReference type="Pfam" id="PF00665">
    <property type="entry name" value="rve"/>
    <property type="match status" value="1"/>
</dbReference>
<name>A0A151T8C3_CAJCA</name>
<keyword evidence="3" id="KW-1185">Reference proteome</keyword>
<protein>
    <submittedName>
        <fullName evidence="2">Pol polyprotein</fullName>
    </submittedName>
</protein>
<dbReference type="InterPro" id="IPR036397">
    <property type="entry name" value="RNaseH_sf"/>
</dbReference>
<evidence type="ECO:0000259" key="1">
    <source>
        <dbReference type="PROSITE" id="PS50994"/>
    </source>
</evidence>
<dbReference type="InterPro" id="IPR043128">
    <property type="entry name" value="Rev_trsase/Diguanyl_cyclase"/>
</dbReference>
<organism evidence="2 3">
    <name type="scientific">Cajanus cajan</name>
    <name type="common">Pigeon pea</name>
    <name type="synonym">Cajanus indicus</name>
    <dbReference type="NCBI Taxonomy" id="3821"/>
    <lineage>
        <taxon>Eukaryota</taxon>
        <taxon>Viridiplantae</taxon>
        <taxon>Streptophyta</taxon>
        <taxon>Embryophyta</taxon>
        <taxon>Tracheophyta</taxon>
        <taxon>Spermatophyta</taxon>
        <taxon>Magnoliopsida</taxon>
        <taxon>eudicotyledons</taxon>
        <taxon>Gunneridae</taxon>
        <taxon>Pentapetalae</taxon>
        <taxon>rosids</taxon>
        <taxon>fabids</taxon>
        <taxon>Fabales</taxon>
        <taxon>Fabaceae</taxon>
        <taxon>Papilionoideae</taxon>
        <taxon>50 kb inversion clade</taxon>
        <taxon>NPAAA clade</taxon>
        <taxon>indigoferoid/millettioid clade</taxon>
        <taxon>Phaseoleae</taxon>
        <taxon>Cajanus</taxon>
    </lineage>
</organism>
<evidence type="ECO:0000313" key="3">
    <source>
        <dbReference type="Proteomes" id="UP000075243"/>
    </source>
</evidence>
<dbReference type="Proteomes" id="UP000075243">
    <property type="component" value="Chromosome 7"/>
</dbReference>
<dbReference type="InterPro" id="IPR056647">
    <property type="entry name" value="DUF7745"/>
</dbReference>
<dbReference type="PROSITE" id="PS50994">
    <property type="entry name" value="INTEGRASE"/>
    <property type="match status" value="1"/>
</dbReference>
<proteinExistence type="predicted"/>
<feature type="domain" description="Integrase catalytic" evidence="1">
    <location>
        <begin position="103"/>
        <end position="213"/>
    </location>
</feature>
<sequence>MCVNYTDLNKACPKDAYPLPSIDRLMDKVFHQQINYKPCSIYYTWKEGIIEAYWLTSKELSLEGGLRYKLLSETPFWRLCYNYNPILVLRQFGYPIKNAPTEELVTPFIVYELNQNLEMLLLGPFPLAKGQVKFLPVAIDYFTKWIEAGPFAKITAENVQQLTWKNMICRYGLPHALVTDNGRQFVDRKFKNFLQELAIRYHVTSVEHTQTNG</sequence>
<dbReference type="PANTHER" id="PTHR37984">
    <property type="entry name" value="PROTEIN CBG26694"/>
    <property type="match status" value="1"/>
</dbReference>
<dbReference type="GO" id="GO:0003676">
    <property type="term" value="F:nucleic acid binding"/>
    <property type="evidence" value="ECO:0007669"/>
    <property type="project" value="InterPro"/>
</dbReference>
<dbReference type="InterPro" id="IPR012337">
    <property type="entry name" value="RNaseH-like_sf"/>
</dbReference>
<dbReference type="InterPro" id="IPR050951">
    <property type="entry name" value="Retrovirus_Pol_polyprotein"/>
</dbReference>
<dbReference type="Pfam" id="PF24924">
    <property type="entry name" value="DUF7745"/>
    <property type="match status" value="1"/>
</dbReference>
<reference evidence="2 3" key="1">
    <citation type="journal article" date="2012" name="Nat. Biotechnol.">
        <title>Draft genome sequence of pigeonpea (Cajanus cajan), an orphan legume crop of resource-poor farmers.</title>
        <authorList>
            <person name="Varshney R.K."/>
            <person name="Chen W."/>
            <person name="Li Y."/>
            <person name="Bharti A.K."/>
            <person name="Saxena R.K."/>
            <person name="Schlueter J.A."/>
            <person name="Donoghue M.T."/>
            <person name="Azam S."/>
            <person name="Fan G."/>
            <person name="Whaley A.M."/>
            <person name="Farmer A.D."/>
            <person name="Sheridan J."/>
            <person name="Iwata A."/>
            <person name="Tuteja R."/>
            <person name="Penmetsa R.V."/>
            <person name="Wu W."/>
            <person name="Upadhyaya H.D."/>
            <person name="Yang S.P."/>
            <person name="Shah T."/>
            <person name="Saxena K.B."/>
            <person name="Michael T."/>
            <person name="McCombie W.R."/>
            <person name="Yang B."/>
            <person name="Zhang G."/>
            <person name="Yang H."/>
            <person name="Wang J."/>
            <person name="Spillane C."/>
            <person name="Cook D.R."/>
            <person name="May G.D."/>
            <person name="Xu X."/>
            <person name="Jackson S.A."/>
        </authorList>
    </citation>
    <scope>NUCLEOTIDE SEQUENCE [LARGE SCALE GENOMIC DNA]</scope>
    <source>
        <strain evidence="3">cv. Asha</strain>
    </source>
</reference>
<dbReference type="AlphaFoldDB" id="A0A151T8C3"/>
<evidence type="ECO:0000313" key="2">
    <source>
        <dbReference type="EMBL" id="KYP63261.1"/>
    </source>
</evidence>
<dbReference type="InterPro" id="IPR001584">
    <property type="entry name" value="Integrase_cat-core"/>
</dbReference>
<dbReference type="PANTHER" id="PTHR37984:SF5">
    <property type="entry name" value="PROTEIN NYNRIN-LIKE"/>
    <property type="match status" value="1"/>
</dbReference>
<dbReference type="Gene3D" id="3.30.70.270">
    <property type="match status" value="1"/>
</dbReference>
<dbReference type="EMBL" id="CM003609">
    <property type="protein sequence ID" value="KYP63261.1"/>
    <property type="molecule type" value="Genomic_DNA"/>
</dbReference>
<dbReference type="Gramene" id="C.cajan_17317.t">
    <property type="protein sequence ID" value="C.cajan_17317.t"/>
    <property type="gene ID" value="C.cajan_17317"/>
</dbReference>
<gene>
    <name evidence="2" type="ORF">KK1_017828</name>
</gene>
<dbReference type="Gene3D" id="3.30.420.10">
    <property type="entry name" value="Ribonuclease H-like superfamily/Ribonuclease H"/>
    <property type="match status" value="1"/>
</dbReference>